<dbReference type="AlphaFoldDB" id="A0A0D2XKH5"/>
<accession>A0A0D2XKH5</accession>
<protein>
    <submittedName>
        <fullName evidence="1">Uncharacterized protein</fullName>
    </submittedName>
</protein>
<evidence type="ECO:0000313" key="2">
    <source>
        <dbReference type="Proteomes" id="UP000002489"/>
    </source>
</evidence>
<name>A0A0D2XKH5_FUSOF</name>
<proteinExistence type="predicted"/>
<sequence>MMNLNDDLASKKMCRLIKERQINYRSTVKCRQRNPSTSLPTAQFRPSFSLRRIIGTLGFPSSHFCRRQIRQ</sequence>
<dbReference type="Proteomes" id="UP000002489">
    <property type="component" value="Unassembled WGS sequence"/>
</dbReference>
<reference evidence="2" key="1">
    <citation type="journal article" date="2012" name="Mol. Plant Microbe Interact.">
        <title>A highly conserved effector in Fusarium oxysporum is required for full virulence on Arabidopsis.</title>
        <authorList>
            <person name="Thatcher L.F."/>
            <person name="Gardiner D.M."/>
            <person name="Kazan K."/>
            <person name="Manners J."/>
        </authorList>
    </citation>
    <scope>NUCLEOTIDE SEQUENCE [LARGE SCALE GENOMIC DNA]</scope>
    <source>
        <strain evidence="2">Fo5176</strain>
    </source>
</reference>
<dbReference type="EnsemblFungi" id="FOXG_04449T0">
    <property type="protein sequence ID" value="FOXG_04449P0"/>
    <property type="gene ID" value="FOXG_04449"/>
</dbReference>
<reference evidence="1" key="2">
    <citation type="submission" date="2025-08" db="UniProtKB">
        <authorList>
            <consortium name="EnsemblFungi"/>
        </authorList>
    </citation>
    <scope>IDENTIFICATION</scope>
    <source>
        <strain evidence="1">4287 / CBS 123668 / FGSC 9935 / NRRL 34936</strain>
    </source>
</reference>
<organism evidence="1 2">
    <name type="scientific">Fusarium oxysporum (strain Fo5176)</name>
    <name type="common">Fusarium vascular wilt</name>
    <dbReference type="NCBI Taxonomy" id="660025"/>
    <lineage>
        <taxon>Eukaryota</taxon>
        <taxon>Fungi</taxon>
        <taxon>Dikarya</taxon>
        <taxon>Ascomycota</taxon>
        <taxon>Pezizomycotina</taxon>
        <taxon>Sordariomycetes</taxon>
        <taxon>Hypocreomycetidae</taxon>
        <taxon>Hypocreales</taxon>
        <taxon>Nectriaceae</taxon>
        <taxon>Fusarium</taxon>
        <taxon>Fusarium oxysporum species complex</taxon>
    </lineage>
</organism>
<evidence type="ECO:0000313" key="1">
    <source>
        <dbReference type="EnsemblFungi" id="FOXG_04449P0"/>
    </source>
</evidence>